<dbReference type="InterPro" id="IPR002931">
    <property type="entry name" value="Transglutaminase-like"/>
</dbReference>
<dbReference type="PANTHER" id="PTHR46333:SF2">
    <property type="entry name" value="CYTOKINESIS PROTEIN 3"/>
    <property type="match status" value="1"/>
</dbReference>
<reference evidence="5 6" key="1">
    <citation type="submission" date="2013-02" db="EMBL/GenBank/DDBJ databases">
        <title>Genome sequence of Clostridium saccharoperbutylacetonicum N1-4(HMT).</title>
        <authorList>
            <person name="Poehlein A."/>
            <person name="Daniel R."/>
        </authorList>
    </citation>
    <scope>NUCLEOTIDE SEQUENCE [LARGE SCALE GENOMIC DNA]</scope>
    <source>
        <strain evidence="6">N1-4(HMT)</strain>
    </source>
</reference>
<dbReference type="AlphaFoldDB" id="M1MJ16"/>
<dbReference type="Gene3D" id="3.10.620.30">
    <property type="match status" value="1"/>
</dbReference>
<dbReference type="Proteomes" id="UP000011728">
    <property type="component" value="Chromosome"/>
</dbReference>
<protein>
    <submittedName>
        <fullName evidence="5">Transglutaminase-like superfamily/putative cell wall binding repeat protein</fullName>
    </submittedName>
</protein>
<keyword evidence="1" id="KW-0677">Repeat</keyword>
<dbReference type="InterPro" id="IPR038765">
    <property type="entry name" value="Papain-like_cys_pep_sf"/>
</dbReference>
<dbReference type="eggNOG" id="COG5279">
    <property type="taxonomic scope" value="Bacteria"/>
</dbReference>
<gene>
    <name evidence="5" type="ORF">Cspa_c41710</name>
</gene>
<feature type="repeat" description="Cell wall-binding" evidence="2">
    <location>
        <begin position="280"/>
        <end position="299"/>
    </location>
</feature>
<dbReference type="OrthoDB" id="9788327at2"/>
<dbReference type="HOGENOM" id="CLU_052009_0_0_9"/>
<accession>M1MJ16</accession>
<dbReference type="PROSITE" id="PS51170">
    <property type="entry name" value="CW"/>
    <property type="match status" value="1"/>
</dbReference>
<evidence type="ECO:0000259" key="4">
    <source>
        <dbReference type="SMART" id="SM00460"/>
    </source>
</evidence>
<keyword evidence="6" id="KW-1185">Reference proteome</keyword>
<feature type="signal peptide" evidence="3">
    <location>
        <begin position="1"/>
        <end position="25"/>
    </location>
</feature>
<evidence type="ECO:0000256" key="1">
    <source>
        <dbReference type="ARBA" id="ARBA00022737"/>
    </source>
</evidence>
<evidence type="ECO:0000313" key="6">
    <source>
        <dbReference type="Proteomes" id="UP000011728"/>
    </source>
</evidence>
<organism evidence="5 6">
    <name type="scientific">Clostridium saccharoperbutylacetonicum N1-4(HMT)</name>
    <dbReference type="NCBI Taxonomy" id="931276"/>
    <lineage>
        <taxon>Bacteria</taxon>
        <taxon>Bacillati</taxon>
        <taxon>Bacillota</taxon>
        <taxon>Clostridia</taxon>
        <taxon>Eubacteriales</taxon>
        <taxon>Clostridiaceae</taxon>
        <taxon>Clostridium</taxon>
    </lineage>
</organism>
<sequence>MKSFIKKILFVLMVISTFSGQVVFAKDDDLSSYIYNHLENWDTEFDFSYNKSDVLDYVRSIAQKDDYLDRSLESLVYERRGLTGTLKVTYKTTKTQEEYISEELKKIISTTITDSMSDFDKVKAINKYLIDRFEYDDSLVSDNSYSALTTGKTTCQGYAMTTYKLLNLVGIENKIVLGTLDGVPHGWNLVKLNGKWYHLDVTNNDAVGNDKYFLRKDSILVADGFSWENNKYPKCDEDYDFGNSNNGIGQSTIGYKSNVDGNWTLNNGKWYFYKKTRTYAKSWNIIDGKWYFFSNNGDMETGWISFGGKWYYCYPDSGAMAVNTVVNGYTVDGSGAWVA</sequence>
<dbReference type="KEGG" id="csr:Cspa_c41710"/>
<evidence type="ECO:0000313" key="5">
    <source>
        <dbReference type="EMBL" id="AGF57924.1"/>
    </source>
</evidence>
<evidence type="ECO:0000256" key="3">
    <source>
        <dbReference type="SAM" id="SignalP"/>
    </source>
</evidence>
<dbReference type="SMART" id="SM00460">
    <property type="entry name" value="TGc"/>
    <property type="match status" value="1"/>
</dbReference>
<evidence type="ECO:0000256" key="2">
    <source>
        <dbReference type="PROSITE-ProRule" id="PRU00591"/>
    </source>
</evidence>
<dbReference type="Gene3D" id="2.10.270.10">
    <property type="entry name" value="Cholin Binding"/>
    <property type="match status" value="1"/>
</dbReference>
<dbReference type="EMBL" id="CP004121">
    <property type="protein sequence ID" value="AGF57924.1"/>
    <property type="molecule type" value="Genomic_DNA"/>
</dbReference>
<feature type="domain" description="Transglutaminase-like" evidence="4">
    <location>
        <begin position="147"/>
        <end position="203"/>
    </location>
</feature>
<dbReference type="InterPro" id="IPR018337">
    <property type="entry name" value="Cell_wall/Cho-bd_repeat"/>
</dbReference>
<proteinExistence type="predicted"/>
<name>M1MJ16_9CLOT</name>
<dbReference type="eggNOG" id="COG5263">
    <property type="taxonomic scope" value="Bacteria"/>
</dbReference>
<dbReference type="RefSeq" id="WP_015394235.1">
    <property type="nucleotide sequence ID" value="NC_020291.1"/>
</dbReference>
<feature type="chain" id="PRO_5039462385" evidence="3">
    <location>
        <begin position="26"/>
        <end position="339"/>
    </location>
</feature>
<dbReference type="SUPFAM" id="SSF54001">
    <property type="entry name" value="Cysteine proteinases"/>
    <property type="match status" value="1"/>
</dbReference>
<keyword evidence="3" id="KW-0732">Signal</keyword>
<dbReference type="Pfam" id="PF01841">
    <property type="entry name" value="Transglut_core"/>
    <property type="match status" value="1"/>
</dbReference>
<dbReference type="STRING" id="36745.CLSAP_39230"/>
<dbReference type="Pfam" id="PF19127">
    <property type="entry name" value="Choline_bind_3"/>
    <property type="match status" value="1"/>
</dbReference>
<dbReference type="SUPFAM" id="SSF69360">
    <property type="entry name" value="Cell wall binding repeat"/>
    <property type="match status" value="1"/>
</dbReference>
<dbReference type="PATRIC" id="fig|931276.5.peg.4202"/>
<dbReference type="InterPro" id="IPR052557">
    <property type="entry name" value="CAP/Cytokinesis_protein"/>
</dbReference>
<dbReference type="PANTHER" id="PTHR46333">
    <property type="entry name" value="CYTOKINESIS PROTEIN 3"/>
    <property type="match status" value="1"/>
</dbReference>
<dbReference type="GO" id="GO:0005737">
    <property type="term" value="C:cytoplasm"/>
    <property type="evidence" value="ECO:0007669"/>
    <property type="project" value="TreeGrafter"/>
</dbReference>